<feature type="domain" description="Methyltransferase type 11" evidence="1">
    <location>
        <begin position="112"/>
        <end position="204"/>
    </location>
</feature>
<gene>
    <name evidence="2" type="ORF">OU798_09250</name>
</gene>
<dbReference type="EMBL" id="JAPOHD010000017">
    <property type="protein sequence ID" value="MCY1720526.1"/>
    <property type="molecule type" value="Genomic_DNA"/>
</dbReference>
<dbReference type="SUPFAM" id="SSF158997">
    <property type="entry name" value="Trm112p-like"/>
    <property type="match status" value="1"/>
</dbReference>
<dbReference type="Gene3D" id="3.40.50.150">
    <property type="entry name" value="Vaccinia Virus protein VP39"/>
    <property type="match status" value="1"/>
</dbReference>
<name>A0A9X3J6J0_9BACT</name>
<dbReference type="Pfam" id="PF08241">
    <property type="entry name" value="Methyltransf_11"/>
    <property type="match status" value="1"/>
</dbReference>
<dbReference type="CDD" id="cd02440">
    <property type="entry name" value="AdoMet_MTases"/>
    <property type="match status" value="1"/>
</dbReference>
<dbReference type="AlphaFoldDB" id="A0A9X3J6J0"/>
<dbReference type="GO" id="GO:0032259">
    <property type="term" value="P:methylation"/>
    <property type="evidence" value="ECO:0007669"/>
    <property type="project" value="UniProtKB-KW"/>
</dbReference>
<dbReference type="Gene3D" id="2.20.25.10">
    <property type="match status" value="1"/>
</dbReference>
<dbReference type="InterPro" id="IPR029063">
    <property type="entry name" value="SAM-dependent_MTases_sf"/>
</dbReference>
<protein>
    <submittedName>
        <fullName evidence="2">Methyltransferase domain-containing protein</fullName>
    </submittedName>
</protein>
<accession>A0A9X3J6J0</accession>
<dbReference type="SUPFAM" id="SSF53335">
    <property type="entry name" value="S-adenosyl-L-methionine-dependent methyltransferases"/>
    <property type="match status" value="1"/>
</dbReference>
<comment type="caution">
    <text evidence="2">The sequence shown here is derived from an EMBL/GenBank/DDBJ whole genome shotgun (WGS) entry which is preliminary data.</text>
</comment>
<dbReference type="Proteomes" id="UP001145087">
    <property type="component" value="Unassembled WGS sequence"/>
</dbReference>
<sequence length="302" mass="35058">MINYKLLRCVKCNTRSLKISDSKAELVCSVCNQIYPVQNDVPILFQPDEEPEIFQSEIHKKQGTEFKYKEHYQQDALDFDYFQEREKGTEHSERRVREFIFSQAPKNPNRILDVGCGNAWVAELFCSSANEVISMDISHTNVGKALEKYPYKNHSGVVADVLNLPFRENSFDCIIASEIIEHVVHPNHFVENLIRILKPGGVLLVTTPYKEKLQYNLCIHCNKLTPRHAHIHSFDENKLAGLYAEKDTSFEYKTFANKALIHLRTHVVLHFLPFGFWRFIDKVANAIYKAPATIFVKWERVK</sequence>
<organism evidence="2 3">
    <name type="scientific">Draconibacterium aestuarii</name>
    <dbReference type="NCBI Taxonomy" id="2998507"/>
    <lineage>
        <taxon>Bacteria</taxon>
        <taxon>Pseudomonadati</taxon>
        <taxon>Bacteroidota</taxon>
        <taxon>Bacteroidia</taxon>
        <taxon>Marinilabiliales</taxon>
        <taxon>Prolixibacteraceae</taxon>
        <taxon>Draconibacterium</taxon>
    </lineage>
</organism>
<dbReference type="RefSeq" id="WP_343332858.1">
    <property type="nucleotide sequence ID" value="NZ_JAPOHD010000017.1"/>
</dbReference>
<evidence type="ECO:0000259" key="1">
    <source>
        <dbReference type="Pfam" id="PF08241"/>
    </source>
</evidence>
<dbReference type="InterPro" id="IPR013216">
    <property type="entry name" value="Methyltransf_11"/>
</dbReference>
<keyword evidence="3" id="KW-1185">Reference proteome</keyword>
<dbReference type="PANTHER" id="PTHR43861">
    <property type="entry name" value="TRANS-ACONITATE 2-METHYLTRANSFERASE-RELATED"/>
    <property type="match status" value="1"/>
</dbReference>
<evidence type="ECO:0000313" key="3">
    <source>
        <dbReference type="Proteomes" id="UP001145087"/>
    </source>
</evidence>
<dbReference type="GO" id="GO:0008757">
    <property type="term" value="F:S-adenosylmethionine-dependent methyltransferase activity"/>
    <property type="evidence" value="ECO:0007669"/>
    <property type="project" value="InterPro"/>
</dbReference>
<evidence type="ECO:0000313" key="2">
    <source>
        <dbReference type="EMBL" id="MCY1720526.1"/>
    </source>
</evidence>
<keyword evidence="2" id="KW-0489">Methyltransferase</keyword>
<reference evidence="2" key="1">
    <citation type="submission" date="2022-11" db="EMBL/GenBank/DDBJ databases">
        <title>Marilongibacter aestuarii gen. nov., sp. nov., isolated from tidal flat sediment.</title>
        <authorList>
            <person name="Jiayan W."/>
        </authorList>
    </citation>
    <scope>NUCLEOTIDE SEQUENCE</scope>
    <source>
        <strain evidence="2">Z1-6</strain>
    </source>
</reference>
<keyword evidence="2" id="KW-0808">Transferase</keyword>
<proteinExistence type="predicted"/>